<dbReference type="InterPro" id="IPR019734">
    <property type="entry name" value="TPR_rpt"/>
</dbReference>
<dbReference type="OrthoDB" id="9757961at2"/>
<protein>
    <submittedName>
        <fullName evidence="2">Tol-pal system protein YbgF</fullName>
    </submittedName>
</protein>
<evidence type="ECO:0000313" key="3">
    <source>
        <dbReference type="Proteomes" id="UP000318437"/>
    </source>
</evidence>
<dbReference type="SUPFAM" id="SSF48452">
    <property type="entry name" value="TPR-like"/>
    <property type="match status" value="2"/>
</dbReference>
<comment type="caution">
    <text evidence="2">The sequence shown here is derived from an EMBL/GenBank/DDBJ whole genome shotgun (WGS) entry which is preliminary data.</text>
</comment>
<dbReference type="Pfam" id="PF13432">
    <property type="entry name" value="TPR_16"/>
    <property type="match status" value="3"/>
</dbReference>
<organism evidence="2 3">
    <name type="scientific">Bythopirellula polymerisocia</name>
    <dbReference type="NCBI Taxonomy" id="2528003"/>
    <lineage>
        <taxon>Bacteria</taxon>
        <taxon>Pseudomonadati</taxon>
        <taxon>Planctomycetota</taxon>
        <taxon>Planctomycetia</taxon>
        <taxon>Pirellulales</taxon>
        <taxon>Lacipirellulaceae</taxon>
        <taxon>Bythopirellula</taxon>
    </lineage>
</organism>
<keyword evidence="1" id="KW-0732">Signal</keyword>
<keyword evidence="3" id="KW-1185">Reference proteome</keyword>
<gene>
    <name evidence="2" type="ORF">Pla144_23090</name>
</gene>
<proteinExistence type="predicted"/>
<dbReference type="EMBL" id="SJPS01000003">
    <property type="protein sequence ID" value="TWU27533.1"/>
    <property type="molecule type" value="Genomic_DNA"/>
</dbReference>
<dbReference type="Gene3D" id="1.25.40.10">
    <property type="entry name" value="Tetratricopeptide repeat domain"/>
    <property type="match status" value="3"/>
</dbReference>
<dbReference type="InterPro" id="IPR011990">
    <property type="entry name" value="TPR-like_helical_dom_sf"/>
</dbReference>
<evidence type="ECO:0000256" key="1">
    <source>
        <dbReference type="SAM" id="SignalP"/>
    </source>
</evidence>
<feature type="chain" id="PRO_5022887009" evidence="1">
    <location>
        <begin position="25"/>
        <end position="443"/>
    </location>
</feature>
<evidence type="ECO:0000313" key="2">
    <source>
        <dbReference type="EMBL" id="TWU27533.1"/>
    </source>
</evidence>
<feature type="signal peptide" evidence="1">
    <location>
        <begin position="1"/>
        <end position="24"/>
    </location>
</feature>
<name>A0A5C6CRJ2_9BACT</name>
<dbReference type="RefSeq" id="WP_146450727.1">
    <property type="nucleotide sequence ID" value="NZ_SJPS01000003.1"/>
</dbReference>
<reference evidence="2 3" key="1">
    <citation type="submission" date="2019-02" db="EMBL/GenBank/DDBJ databases">
        <title>Deep-cultivation of Planctomycetes and their phenomic and genomic characterization uncovers novel biology.</title>
        <authorList>
            <person name="Wiegand S."/>
            <person name="Jogler M."/>
            <person name="Boedeker C."/>
            <person name="Pinto D."/>
            <person name="Vollmers J."/>
            <person name="Rivas-Marin E."/>
            <person name="Kohn T."/>
            <person name="Peeters S.H."/>
            <person name="Heuer A."/>
            <person name="Rast P."/>
            <person name="Oberbeckmann S."/>
            <person name="Bunk B."/>
            <person name="Jeske O."/>
            <person name="Meyerdierks A."/>
            <person name="Storesund J.E."/>
            <person name="Kallscheuer N."/>
            <person name="Luecker S."/>
            <person name="Lage O.M."/>
            <person name="Pohl T."/>
            <person name="Merkel B.J."/>
            <person name="Hornburger P."/>
            <person name="Mueller R.-W."/>
            <person name="Bruemmer F."/>
            <person name="Labrenz M."/>
            <person name="Spormann A.M."/>
            <person name="Op Den Camp H."/>
            <person name="Overmann J."/>
            <person name="Amann R."/>
            <person name="Jetten M.S.M."/>
            <person name="Mascher T."/>
            <person name="Medema M.H."/>
            <person name="Devos D.P."/>
            <person name="Kaster A.-K."/>
            <person name="Ovreas L."/>
            <person name="Rohde M."/>
            <person name="Galperin M.Y."/>
            <person name="Jogler C."/>
        </authorList>
    </citation>
    <scope>NUCLEOTIDE SEQUENCE [LARGE SCALE GENOMIC DNA]</scope>
    <source>
        <strain evidence="2 3">Pla144</strain>
    </source>
</reference>
<sequence precursor="true">MMPKLPLKSLALLIVVCLSKAVDANEQLSVSLPTELVPSTRTFEEAVGLERDGYYDAALAAYADFLATGGANLRPEALWRTAQLHDRSSQKSEAATFYFQLLAEFPTFDRSADALLNLAQLEADLGNLSTATNRHKEVLEKFPQSPQADEAAYWLALAAADGKDSDAARRYINSLLDLADSVDEVVSEQSKLLRAQAACLKCQLAAQEDQWYEISEFLNSTNWEIDSGPTFAQLAFWEAEAKFRLGHYNSARQKFEALKLLVFGVAEPWIPIVHLRRAQLAARQQQWKRVSEIISEIDAAYPEFELAYEADYLRGRALAGRGQMSEARQAYQAVLNNELTNGTETAAMAQWMIGETYFLQHDYEHAQTAYQNVLLDHQYPEWQAKAALKEGKCAELKGDWLEASELYQQALQNWNASEVAEQLASRLKWAQRQAILTTTTMRK</sequence>
<dbReference type="Proteomes" id="UP000318437">
    <property type="component" value="Unassembled WGS sequence"/>
</dbReference>
<dbReference type="AlphaFoldDB" id="A0A5C6CRJ2"/>
<accession>A0A5C6CRJ2</accession>
<dbReference type="SMART" id="SM00028">
    <property type="entry name" value="TPR"/>
    <property type="match status" value="5"/>
</dbReference>